<dbReference type="InterPro" id="IPR009080">
    <property type="entry name" value="tRNAsynth_Ia_anticodon-bd"/>
</dbReference>
<dbReference type="GO" id="GO:0004817">
    <property type="term" value="F:cysteine-tRNA ligase activity"/>
    <property type="evidence" value="ECO:0007669"/>
    <property type="project" value="UniProtKB-UniRule"/>
</dbReference>
<dbReference type="EMBL" id="JACHFW010000010">
    <property type="protein sequence ID" value="MBB5265353.1"/>
    <property type="molecule type" value="Genomic_DNA"/>
</dbReference>
<keyword evidence="4 13" id="KW-0963">Cytoplasm</keyword>
<dbReference type="NCBIfam" id="TIGR00435">
    <property type="entry name" value="cysS"/>
    <property type="match status" value="1"/>
</dbReference>
<dbReference type="GO" id="GO:0006423">
    <property type="term" value="P:cysteinyl-tRNA aminoacylation"/>
    <property type="evidence" value="ECO:0007669"/>
    <property type="project" value="UniProtKB-UniRule"/>
</dbReference>
<dbReference type="SUPFAM" id="SSF47323">
    <property type="entry name" value="Anticodon-binding domain of a subclass of class I aminoacyl-tRNA synthetases"/>
    <property type="match status" value="1"/>
</dbReference>
<feature type="binding site" evidence="13">
    <location>
        <position position="235"/>
    </location>
    <ligand>
        <name>Zn(2+)</name>
        <dbReference type="ChEBI" id="CHEBI:29105"/>
    </ligand>
</feature>
<dbReference type="FunFam" id="3.40.50.620:FF:000009">
    <property type="entry name" value="Cysteine--tRNA ligase"/>
    <property type="match status" value="1"/>
</dbReference>
<comment type="subcellular location">
    <subcellularLocation>
        <location evidence="1 13">Cytoplasm</location>
    </subcellularLocation>
</comment>
<dbReference type="SMART" id="SM00840">
    <property type="entry name" value="DALR_2"/>
    <property type="match status" value="1"/>
</dbReference>
<evidence type="ECO:0000256" key="4">
    <source>
        <dbReference type="ARBA" id="ARBA00022490"/>
    </source>
</evidence>
<dbReference type="CDD" id="cd00672">
    <property type="entry name" value="CysRS_core"/>
    <property type="match status" value="1"/>
</dbReference>
<comment type="catalytic activity">
    <reaction evidence="12 13">
        <text>tRNA(Cys) + L-cysteine + ATP = L-cysteinyl-tRNA(Cys) + AMP + diphosphate</text>
        <dbReference type="Rhea" id="RHEA:17773"/>
        <dbReference type="Rhea" id="RHEA-COMP:9661"/>
        <dbReference type="Rhea" id="RHEA-COMP:9679"/>
        <dbReference type="ChEBI" id="CHEBI:30616"/>
        <dbReference type="ChEBI" id="CHEBI:33019"/>
        <dbReference type="ChEBI" id="CHEBI:35235"/>
        <dbReference type="ChEBI" id="CHEBI:78442"/>
        <dbReference type="ChEBI" id="CHEBI:78517"/>
        <dbReference type="ChEBI" id="CHEBI:456215"/>
        <dbReference type="EC" id="6.1.1.16"/>
    </reaction>
</comment>
<feature type="short sequence motif" description="'HIGH' region" evidence="13">
    <location>
        <begin position="29"/>
        <end position="39"/>
    </location>
</feature>
<dbReference type="GO" id="GO:0005524">
    <property type="term" value="F:ATP binding"/>
    <property type="evidence" value="ECO:0007669"/>
    <property type="project" value="UniProtKB-UniRule"/>
</dbReference>
<dbReference type="Proteomes" id="UP000543642">
    <property type="component" value="Unassembled WGS sequence"/>
</dbReference>
<feature type="binding site" evidence="13">
    <location>
        <position position="27"/>
    </location>
    <ligand>
        <name>Zn(2+)</name>
        <dbReference type="ChEBI" id="CHEBI:29105"/>
    </ligand>
</feature>
<keyword evidence="6 13" id="KW-0479">Metal-binding</keyword>
<protein>
    <recommendedName>
        <fullName evidence="13">Cysteine--tRNA ligase</fullName>
        <ecNumber evidence="13">6.1.1.16</ecNumber>
    </recommendedName>
    <alternativeName>
        <fullName evidence="13">Cysteinyl-tRNA synthetase</fullName>
        <shortName evidence="13">CysRS</shortName>
    </alternativeName>
</protein>
<evidence type="ECO:0000256" key="7">
    <source>
        <dbReference type="ARBA" id="ARBA00022741"/>
    </source>
</evidence>
<organism evidence="16 17">
    <name type="scientific">Catenibacillus scindens</name>
    <dbReference type="NCBI Taxonomy" id="673271"/>
    <lineage>
        <taxon>Bacteria</taxon>
        <taxon>Bacillati</taxon>
        <taxon>Bacillota</taxon>
        <taxon>Clostridia</taxon>
        <taxon>Lachnospirales</taxon>
        <taxon>Lachnospiraceae</taxon>
        <taxon>Catenibacillus</taxon>
    </lineage>
</organism>
<dbReference type="SUPFAM" id="SSF52374">
    <property type="entry name" value="Nucleotidylyl transferase"/>
    <property type="match status" value="1"/>
</dbReference>
<comment type="subunit">
    <text evidence="3 13">Monomer.</text>
</comment>
<comment type="cofactor">
    <cofactor evidence="13">
        <name>Zn(2+)</name>
        <dbReference type="ChEBI" id="CHEBI:29105"/>
    </cofactor>
    <text evidence="13">Binds 1 zinc ion per subunit.</text>
</comment>
<name>A0A7W8HCA2_9FIRM</name>
<keyword evidence="9 13" id="KW-0067">ATP-binding</keyword>
<feature type="domain" description="Cysteinyl-tRNA synthetase class Ia DALR" evidence="15">
    <location>
        <begin position="354"/>
        <end position="417"/>
    </location>
</feature>
<dbReference type="AlphaFoldDB" id="A0A7W8HCA2"/>
<evidence type="ECO:0000256" key="1">
    <source>
        <dbReference type="ARBA" id="ARBA00004496"/>
    </source>
</evidence>
<evidence type="ECO:0000259" key="15">
    <source>
        <dbReference type="SMART" id="SM00840"/>
    </source>
</evidence>
<evidence type="ECO:0000256" key="5">
    <source>
        <dbReference type="ARBA" id="ARBA00022598"/>
    </source>
</evidence>
<evidence type="ECO:0000256" key="6">
    <source>
        <dbReference type="ARBA" id="ARBA00022723"/>
    </source>
</evidence>
<dbReference type="InterPro" id="IPR014729">
    <property type="entry name" value="Rossmann-like_a/b/a_fold"/>
</dbReference>
<evidence type="ECO:0000313" key="16">
    <source>
        <dbReference type="EMBL" id="MBB5265353.1"/>
    </source>
</evidence>
<accession>A0A7W8HCA2</accession>
<dbReference type="PRINTS" id="PR00983">
    <property type="entry name" value="TRNASYNTHCYS"/>
</dbReference>
<dbReference type="Pfam" id="PF23493">
    <property type="entry name" value="CysS_C"/>
    <property type="match status" value="1"/>
</dbReference>
<reference evidence="16 17" key="1">
    <citation type="submission" date="2020-08" db="EMBL/GenBank/DDBJ databases">
        <title>Genomic Encyclopedia of Type Strains, Phase IV (KMG-IV): sequencing the most valuable type-strain genomes for metagenomic binning, comparative biology and taxonomic classification.</title>
        <authorList>
            <person name="Goeker M."/>
        </authorList>
    </citation>
    <scope>NUCLEOTIDE SEQUENCE [LARGE SCALE GENOMIC DNA]</scope>
    <source>
        <strain evidence="16 17">DSM 106146</strain>
    </source>
</reference>
<dbReference type="Gene3D" id="3.40.50.620">
    <property type="entry name" value="HUPs"/>
    <property type="match status" value="1"/>
</dbReference>
<dbReference type="PANTHER" id="PTHR10890:SF3">
    <property type="entry name" value="CYSTEINE--TRNA LIGASE, CYTOPLASMIC"/>
    <property type="match status" value="1"/>
</dbReference>
<dbReference type="EC" id="6.1.1.16" evidence="13"/>
<feature type="binding site" evidence="13">
    <location>
        <position position="239"/>
    </location>
    <ligand>
        <name>Zn(2+)</name>
        <dbReference type="ChEBI" id="CHEBI:29105"/>
    </ligand>
</feature>
<dbReference type="GO" id="GO:0008270">
    <property type="term" value="F:zinc ion binding"/>
    <property type="evidence" value="ECO:0007669"/>
    <property type="project" value="UniProtKB-UniRule"/>
</dbReference>
<feature type="binding site" evidence="13">
    <location>
        <position position="210"/>
    </location>
    <ligand>
        <name>Zn(2+)</name>
        <dbReference type="ChEBI" id="CHEBI:29105"/>
    </ligand>
</feature>
<evidence type="ECO:0000256" key="11">
    <source>
        <dbReference type="ARBA" id="ARBA00023146"/>
    </source>
</evidence>
<evidence type="ECO:0000256" key="12">
    <source>
        <dbReference type="ARBA" id="ARBA00047398"/>
    </source>
</evidence>
<evidence type="ECO:0000256" key="14">
    <source>
        <dbReference type="SAM" id="Coils"/>
    </source>
</evidence>
<keyword evidence="5 13" id="KW-0436">Ligase</keyword>
<dbReference type="GO" id="GO:0005829">
    <property type="term" value="C:cytosol"/>
    <property type="evidence" value="ECO:0007669"/>
    <property type="project" value="TreeGrafter"/>
</dbReference>
<keyword evidence="17" id="KW-1185">Reference proteome</keyword>
<dbReference type="InterPro" id="IPR056411">
    <property type="entry name" value="CysS_C"/>
</dbReference>
<keyword evidence="8 13" id="KW-0862">Zinc</keyword>
<feature type="short sequence motif" description="'KMSKS' region" evidence="13">
    <location>
        <begin position="267"/>
        <end position="271"/>
    </location>
</feature>
<evidence type="ECO:0000256" key="10">
    <source>
        <dbReference type="ARBA" id="ARBA00022917"/>
    </source>
</evidence>
<feature type="binding site" evidence="13">
    <location>
        <position position="270"/>
    </location>
    <ligand>
        <name>ATP</name>
        <dbReference type="ChEBI" id="CHEBI:30616"/>
    </ligand>
</feature>
<dbReference type="Pfam" id="PF09190">
    <property type="entry name" value="DALR_2"/>
    <property type="match status" value="1"/>
</dbReference>
<dbReference type="Pfam" id="PF01406">
    <property type="entry name" value="tRNA-synt_1e"/>
    <property type="match status" value="1"/>
</dbReference>
<evidence type="ECO:0000256" key="8">
    <source>
        <dbReference type="ARBA" id="ARBA00022833"/>
    </source>
</evidence>
<sequence>MKIYNTLTRKKEEFVPLEEGHVRMYVCGPTVYNYIHIGNARPMIVFDTVRRYLEHKGYDVNYVSNFTDVDDKIIKKANEEGVDASVISQRFIREAQKDMESLNVKEATHHPRATEEIGGMIDMIQTLIEKDHAYAVDGTVYFRTRSFKDYGKLSKKNIDDLEAGHRDIKVTGEAGKEDPLDFVLWKPKKEGEPSWPSPWGDGRPGWHIECSVMAKKYLGEQIDIHAGGEDLIFPHHENEIAQSEACNEKEFAHYWMHNGFLNIDNVKMSKSLGNFFTVREIGEKYDLQVLRFFMLSAHYRSPLNFSADLMAAAKNGLDRILTAVDRLRSIEGEDHPMDENEQEQIKALEALCQKFDRAMDDDFNTADAVSAVFEMVRLANVQATSQSSAKFVSTVLKAIVEYSDILGIITEREEEMLDEDIEALIAERQSARKAKNFARADEIRQMLLEKGIILEDTREGVKWKRA</sequence>
<evidence type="ECO:0000256" key="3">
    <source>
        <dbReference type="ARBA" id="ARBA00011245"/>
    </source>
</evidence>
<dbReference type="HAMAP" id="MF_00041">
    <property type="entry name" value="Cys_tRNA_synth"/>
    <property type="match status" value="1"/>
</dbReference>
<dbReference type="InterPro" id="IPR032678">
    <property type="entry name" value="tRNA-synt_1_cat_dom"/>
</dbReference>
<dbReference type="InterPro" id="IPR015273">
    <property type="entry name" value="Cys-tRNA-synt_Ia_DALR"/>
</dbReference>
<dbReference type="RefSeq" id="WP_183775214.1">
    <property type="nucleotide sequence ID" value="NZ_JACHFW010000010.1"/>
</dbReference>
<dbReference type="InterPro" id="IPR015803">
    <property type="entry name" value="Cys-tRNA-ligase"/>
</dbReference>
<keyword evidence="7 13" id="KW-0547">Nucleotide-binding</keyword>
<evidence type="ECO:0000256" key="13">
    <source>
        <dbReference type="HAMAP-Rule" id="MF_00041"/>
    </source>
</evidence>
<proteinExistence type="inferred from homology"/>
<keyword evidence="14" id="KW-0175">Coiled coil</keyword>
<evidence type="ECO:0000256" key="9">
    <source>
        <dbReference type="ARBA" id="ARBA00022840"/>
    </source>
</evidence>
<dbReference type="PANTHER" id="PTHR10890">
    <property type="entry name" value="CYSTEINYL-TRNA SYNTHETASE"/>
    <property type="match status" value="1"/>
</dbReference>
<comment type="similarity">
    <text evidence="2 13">Belongs to the class-I aminoacyl-tRNA synthetase family.</text>
</comment>
<feature type="coiled-coil region" evidence="14">
    <location>
        <begin position="414"/>
        <end position="441"/>
    </location>
</feature>
<comment type="caution">
    <text evidence="16">The sequence shown here is derived from an EMBL/GenBank/DDBJ whole genome shotgun (WGS) entry which is preliminary data.</text>
</comment>
<evidence type="ECO:0000313" key="17">
    <source>
        <dbReference type="Proteomes" id="UP000543642"/>
    </source>
</evidence>
<dbReference type="Gene3D" id="1.20.120.1910">
    <property type="entry name" value="Cysteine-tRNA ligase, C-terminal anti-codon recognition domain"/>
    <property type="match status" value="1"/>
</dbReference>
<keyword evidence="10 13" id="KW-0648">Protein biosynthesis</keyword>
<gene>
    <name evidence="13" type="primary">cysS</name>
    <name evidence="16" type="ORF">HNP82_002496</name>
</gene>
<keyword evidence="11 13" id="KW-0030">Aminoacyl-tRNA synthetase</keyword>
<dbReference type="InterPro" id="IPR024909">
    <property type="entry name" value="Cys-tRNA/MSH_ligase"/>
</dbReference>
<evidence type="ECO:0000256" key="2">
    <source>
        <dbReference type="ARBA" id="ARBA00005594"/>
    </source>
</evidence>